<comment type="caution">
    <text evidence="3">The sequence shown here is derived from an EMBL/GenBank/DDBJ whole genome shotgun (WGS) entry which is preliminary data.</text>
</comment>
<dbReference type="InterPro" id="IPR038404">
    <property type="entry name" value="TRAP_DctP_sf"/>
</dbReference>
<reference evidence="3 4" key="1">
    <citation type="submission" date="2019-07" db="EMBL/GenBank/DDBJ databases">
        <title>Qingshengfaniella alkalisoli gen. nov., sp. nov., isolated from saline soil.</title>
        <authorList>
            <person name="Xu L."/>
            <person name="Huang X.-X."/>
            <person name="Sun J.-Q."/>
        </authorList>
    </citation>
    <scope>NUCLEOTIDE SEQUENCE [LARGE SCALE GENOMIC DNA]</scope>
    <source>
        <strain evidence="3 4">DSM 27279</strain>
    </source>
</reference>
<name>A0A556AJ97_9BURK</name>
<evidence type="ECO:0000256" key="1">
    <source>
        <dbReference type="ARBA" id="ARBA00022729"/>
    </source>
</evidence>
<protein>
    <submittedName>
        <fullName evidence="3">ABC transporter substrate-binding protein</fullName>
    </submittedName>
</protein>
<dbReference type="OrthoDB" id="6073716at2"/>
<dbReference type="Proteomes" id="UP000318405">
    <property type="component" value="Unassembled WGS sequence"/>
</dbReference>
<dbReference type="EMBL" id="VLTJ01000029">
    <property type="protein sequence ID" value="TSH92972.1"/>
    <property type="molecule type" value="Genomic_DNA"/>
</dbReference>
<dbReference type="Pfam" id="PF03480">
    <property type="entry name" value="DctP"/>
    <property type="match status" value="1"/>
</dbReference>
<keyword evidence="1 2" id="KW-0732">Signal</keyword>
<evidence type="ECO:0000256" key="2">
    <source>
        <dbReference type="SAM" id="SignalP"/>
    </source>
</evidence>
<feature type="signal peptide" evidence="2">
    <location>
        <begin position="1"/>
        <end position="24"/>
    </location>
</feature>
<keyword evidence="4" id="KW-1185">Reference proteome</keyword>
<dbReference type="NCBIfam" id="NF037995">
    <property type="entry name" value="TRAP_S1"/>
    <property type="match status" value="1"/>
</dbReference>
<dbReference type="InterPro" id="IPR018389">
    <property type="entry name" value="DctP_fam"/>
</dbReference>
<proteinExistence type="predicted"/>
<dbReference type="GO" id="GO:0055085">
    <property type="term" value="P:transmembrane transport"/>
    <property type="evidence" value="ECO:0007669"/>
    <property type="project" value="InterPro"/>
</dbReference>
<dbReference type="AlphaFoldDB" id="A0A556AJ97"/>
<organism evidence="3 4">
    <name type="scientific">Verticiella sediminum</name>
    <dbReference type="NCBI Taxonomy" id="1247510"/>
    <lineage>
        <taxon>Bacteria</taxon>
        <taxon>Pseudomonadati</taxon>
        <taxon>Pseudomonadota</taxon>
        <taxon>Betaproteobacteria</taxon>
        <taxon>Burkholderiales</taxon>
        <taxon>Alcaligenaceae</taxon>
        <taxon>Verticiella</taxon>
    </lineage>
</organism>
<dbReference type="PANTHER" id="PTHR33376:SF5">
    <property type="entry name" value="EXTRACYTOPLASMIC SOLUTE RECEPTOR PROTEIN"/>
    <property type="match status" value="1"/>
</dbReference>
<evidence type="ECO:0000313" key="4">
    <source>
        <dbReference type="Proteomes" id="UP000318405"/>
    </source>
</evidence>
<dbReference type="PANTHER" id="PTHR33376">
    <property type="match status" value="1"/>
</dbReference>
<sequence length="323" mass="35640">MKRAALSLLLAASSLALGAGTAAAAEVTLKAINSFQEGTYFAQNFEAFVKKVNEEGKGLVQIQYVGGPKAVPTMEQGAALRAGVVDMANTTAAYTAGIVPEVLSLNYATVPFQDLRTNGGLDYLNGIMAEKNLMYFARTGDRVQYHIYLTKPIDKPDLKGLKIRIAPIFRDFFQALGATVVQTAPGEVYTALERGVVDGYGWPLLGIFDMGWQEITKYRVDPGFYMLELGVQFNKKSWDRLSPEQQAFLEKQRDWLEQISLQRSLDDVDGDLKRQAEAGIEPITFSAGDTQQYLNQSLDAAWAAIVKNSPKHGEKLRELMIAR</sequence>
<dbReference type="RefSeq" id="WP_143949338.1">
    <property type="nucleotide sequence ID" value="NZ_BAABMB010000001.1"/>
</dbReference>
<accession>A0A556AJ97</accession>
<feature type="chain" id="PRO_5021908585" evidence="2">
    <location>
        <begin position="25"/>
        <end position="323"/>
    </location>
</feature>
<evidence type="ECO:0000313" key="3">
    <source>
        <dbReference type="EMBL" id="TSH92972.1"/>
    </source>
</evidence>
<dbReference type="Gene3D" id="3.40.190.170">
    <property type="entry name" value="Bacterial extracellular solute-binding protein, family 7"/>
    <property type="match status" value="1"/>
</dbReference>
<gene>
    <name evidence="3" type="ORF">FOZ76_16435</name>
</gene>